<gene>
    <name evidence="3" type="ORF">CWC19_08495</name>
</gene>
<dbReference type="Pfam" id="PF07603">
    <property type="entry name" value="Lcl_C"/>
    <property type="match status" value="1"/>
</dbReference>
<feature type="signal peptide" evidence="1">
    <location>
        <begin position="1"/>
        <end position="24"/>
    </location>
</feature>
<feature type="chain" id="PRO_5024416865" description="Lcl C-terminal domain-containing protein" evidence="1">
    <location>
        <begin position="25"/>
        <end position="232"/>
    </location>
</feature>
<evidence type="ECO:0000256" key="1">
    <source>
        <dbReference type="SAM" id="SignalP"/>
    </source>
</evidence>
<dbReference type="AlphaFoldDB" id="A0A5S3V9P8"/>
<dbReference type="Proteomes" id="UP000307217">
    <property type="component" value="Unassembled WGS sequence"/>
</dbReference>
<keyword evidence="1" id="KW-0732">Signal</keyword>
<name>A0A5S3V9P8_9GAMM</name>
<reference evidence="3 4" key="1">
    <citation type="submission" date="2018-01" db="EMBL/GenBank/DDBJ databases">
        <authorList>
            <person name="Paulsen S."/>
            <person name="Gram L.K."/>
        </authorList>
    </citation>
    <scope>NUCLEOTIDE SEQUENCE [LARGE SCALE GENOMIC DNA]</scope>
    <source>
        <strain evidence="3 4">S3790</strain>
    </source>
</reference>
<dbReference type="OrthoDB" id="9815730at2"/>
<dbReference type="RefSeq" id="WP_138591480.1">
    <property type="nucleotide sequence ID" value="NZ_PNBX01000031.1"/>
</dbReference>
<protein>
    <recommendedName>
        <fullName evidence="2">Lcl C-terminal domain-containing protein</fullName>
    </recommendedName>
</protein>
<proteinExistence type="predicted"/>
<comment type="caution">
    <text evidence="3">The sequence shown here is derived from an EMBL/GenBank/DDBJ whole genome shotgun (WGS) entry which is preliminary data.</text>
</comment>
<dbReference type="EMBL" id="PNBX01000031">
    <property type="protein sequence ID" value="TMO68624.1"/>
    <property type="molecule type" value="Genomic_DNA"/>
</dbReference>
<reference evidence="4" key="2">
    <citation type="submission" date="2019-06" db="EMBL/GenBank/DDBJ databases">
        <title>Co-occurence of chitin degradation, pigmentation and bioactivity in marine Pseudoalteromonas.</title>
        <authorList>
            <person name="Sonnenschein E.C."/>
            <person name="Bech P.K."/>
        </authorList>
    </citation>
    <scope>NUCLEOTIDE SEQUENCE [LARGE SCALE GENOMIC DNA]</scope>
    <source>
        <strain evidence="4">S3790</strain>
    </source>
</reference>
<feature type="domain" description="Lcl C-terminal" evidence="2">
    <location>
        <begin position="53"/>
        <end position="199"/>
    </location>
</feature>
<evidence type="ECO:0000259" key="2">
    <source>
        <dbReference type="Pfam" id="PF07603"/>
    </source>
</evidence>
<evidence type="ECO:0000313" key="3">
    <source>
        <dbReference type="EMBL" id="TMO68624.1"/>
    </source>
</evidence>
<evidence type="ECO:0000313" key="4">
    <source>
        <dbReference type="Proteomes" id="UP000307217"/>
    </source>
</evidence>
<organism evidence="3 4">
    <name type="scientific">Pseudoalteromonas aurantia</name>
    <dbReference type="NCBI Taxonomy" id="43654"/>
    <lineage>
        <taxon>Bacteria</taxon>
        <taxon>Pseudomonadati</taxon>
        <taxon>Pseudomonadota</taxon>
        <taxon>Gammaproteobacteria</taxon>
        <taxon>Alteromonadales</taxon>
        <taxon>Pseudoalteromonadaceae</taxon>
        <taxon>Pseudoalteromonas</taxon>
    </lineage>
</organism>
<accession>A0A5S3V9P8</accession>
<sequence>MKARIVSSFSILSAITLYCSIEQAADPSHEHPRYTKISADGEPLKPWQGPWACVLDHQNNLLWEVKTDNESIHDGYWTYSWFNNHTGEENLGDCYFEPARCDTQDLVRRTNRDGLCGVKNWRLPTHTELQSLVEAPTRPSSTHIAHDYFIHIKHGDYWTSDSDDQLPAHFEQFQMGGKAVNFHTGQSMTLPYRNAAFTMLVSAAPNLTAFKLNTPRLSNRTSVITQPKENDK</sequence>
<dbReference type="InterPro" id="IPR011460">
    <property type="entry name" value="Lcl_C"/>
</dbReference>